<dbReference type="Pfam" id="PF05225">
    <property type="entry name" value="HTH_psq"/>
    <property type="match status" value="1"/>
</dbReference>
<name>A0A3A2Z3T1_9EURO</name>
<dbReference type="Gene3D" id="1.10.10.60">
    <property type="entry name" value="Homeodomain-like"/>
    <property type="match status" value="1"/>
</dbReference>
<feature type="domain" description="HTH psq-type" evidence="1">
    <location>
        <begin position="16"/>
        <end position="56"/>
    </location>
</feature>
<accession>A0A3A2Z3T1</accession>
<reference evidence="3" key="1">
    <citation type="submission" date="2017-02" db="EMBL/GenBank/DDBJ databases">
        <authorList>
            <person name="Tafer H."/>
            <person name="Lopandic K."/>
        </authorList>
    </citation>
    <scope>NUCLEOTIDE SEQUENCE [LARGE SCALE GENOMIC DNA]</scope>
    <source>
        <strain evidence="3">CBS 366.77</strain>
    </source>
</reference>
<evidence type="ECO:0000313" key="2">
    <source>
        <dbReference type="EMBL" id="RJE16853.1"/>
    </source>
</evidence>
<sequence>MPPNRTQSSRNSVEREGRILLAIQAIQKQEISVIREAARRFNIPESTLRTRLRGTTYRGETRANGYKLTEIEEESLRK</sequence>
<dbReference type="AlphaFoldDB" id="A0A3A2Z3T1"/>
<dbReference type="InterPro" id="IPR009057">
    <property type="entry name" value="Homeodomain-like_sf"/>
</dbReference>
<dbReference type="GO" id="GO:0003677">
    <property type="term" value="F:DNA binding"/>
    <property type="evidence" value="ECO:0007669"/>
    <property type="project" value="InterPro"/>
</dbReference>
<organism evidence="2 3">
    <name type="scientific">Aspergillus sclerotialis</name>
    <dbReference type="NCBI Taxonomy" id="2070753"/>
    <lineage>
        <taxon>Eukaryota</taxon>
        <taxon>Fungi</taxon>
        <taxon>Dikarya</taxon>
        <taxon>Ascomycota</taxon>
        <taxon>Pezizomycotina</taxon>
        <taxon>Eurotiomycetes</taxon>
        <taxon>Eurotiomycetidae</taxon>
        <taxon>Eurotiales</taxon>
        <taxon>Aspergillaceae</taxon>
        <taxon>Aspergillus</taxon>
        <taxon>Aspergillus subgen. Polypaecilum</taxon>
    </lineage>
</organism>
<evidence type="ECO:0000313" key="3">
    <source>
        <dbReference type="Proteomes" id="UP000266188"/>
    </source>
</evidence>
<proteinExistence type="predicted"/>
<dbReference type="STRING" id="2070753.A0A3A2Z3T1"/>
<comment type="caution">
    <text evidence="2">The sequence shown here is derived from an EMBL/GenBank/DDBJ whole genome shotgun (WGS) entry which is preliminary data.</text>
</comment>
<dbReference type="InterPro" id="IPR007889">
    <property type="entry name" value="HTH_Psq"/>
</dbReference>
<keyword evidence="3" id="KW-1185">Reference proteome</keyword>
<protein>
    <submittedName>
        <fullName evidence="2">Pogo transposable element</fullName>
    </submittedName>
</protein>
<gene>
    <name evidence="2" type="ORF">PHISCL_10810</name>
</gene>
<evidence type="ECO:0000259" key="1">
    <source>
        <dbReference type="Pfam" id="PF05225"/>
    </source>
</evidence>
<dbReference type="SUPFAM" id="SSF46689">
    <property type="entry name" value="Homeodomain-like"/>
    <property type="match status" value="1"/>
</dbReference>
<dbReference type="OrthoDB" id="4207519at2759"/>
<dbReference type="EMBL" id="MVGC01002400">
    <property type="protein sequence ID" value="RJE16853.1"/>
    <property type="molecule type" value="Genomic_DNA"/>
</dbReference>
<dbReference type="Proteomes" id="UP000266188">
    <property type="component" value="Unassembled WGS sequence"/>
</dbReference>